<feature type="compositionally biased region" description="Basic and acidic residues" evidence="1">
    <location>
        <begin position="103"/>
        <end position="117"/>
    </location>
</feature>
<name>A0A2V3IW99_9FLOR</name>
<sequence>MVRNRPSSYAESSDDDDFAVSDDDKSSSRSRLKRPRRSSNKPRRLAVRSPQTSSFHQEENDDQVICVPDSLEQEDSRLEESENIAMQKAPPDPSAENTMESVPKSEDPAVAEEKENNDLGSEIKSSPADEQHSTRISRSTRKQKTYAISDSESDASVHEDDDAYNSADDSPVEADGESDFELSPRKTTKKRTAVTQAKSPAPQKRGRTQATPKKLAVKRTRQTASAAPKSSIGKTSASKPSTVTGKKRLGARIPCNSFALSSLSASARRTQSTQLKSHPSPLIRSGLSRNAAVPRLHAYLGKK</sequence>
<feature type="region of interest" description="Disordered" evidence="1">
    <location>
        <begin position="1"/>
        <end position="249"/>
    </location>
</feature>
<comment type="caution">
    <text evidence="2">The sequence shown here is derived from an EMBL/GenBank/DDBJ whole genome shotgun (WGS) entry which is preliminary data.</text>
</comment>
<dbReference type="Proteomes" id="UP000247409">
    <property type="component" value="Unassembled WGS sequence"/>
</dbReference>
<feature type="compositionally biased region" description="Polar residues" evidence="1">
    <location>
        <begin position="1"/>
        <end position="11"/>
    </location>
</feature>
<evidence type="ECO:0008006" key="4">
    <source>
        <dbReference type="Google" id="ProtNLM"/>
    </source>
</evidence>
<organism evidence="2 3">
    <name type="scientific">Gracilariopsis chorda</name>
    <dbReference type="NCBI Taxonomy" id="448386"/>
    <lineage>
        <taxon>Eukaryota</taxon>
        <taxon>Rhodophyta</taxon>
        <taxon>Florideophyceae</taxon>
        <taxon>Rhodymeniophycidae</taxon>
        <taxon>Gracilariales</taxon>
        <taxon>Gracilariaceae</taxon>
        <taxon>Gracilariopsis</taxon>
    </lineage>
</organism>
<dbReference type="OrthoDB" id="10613844at2759"/>
<evidence type="ECO:0000256" key="1">
    <source>
        <dbReference type="SAM" id="MobiDB-lite"/>
    </source>
</evidence>
<feature type="compositionally biased region" description="Polar residues" evidence="1">
    <location>
        <begin position="232"/>
        <end position="244"/>
    </location>
</feature>
<evidence type="ECO:0000313" key="3">
    <source>
        <dbReference type="Proteomes" id="UP000247409"/>
    </source>
</evidence>
<reference evidence="2 3" key="1">
    <citation type="journal article" date="2018" name="Mol. Biol. Evol.">
        <title>Analysis of the draft genome of the red seaweed Gracilariopsis chorda provides insights into genome size evolution in Rhodophyta.</title>
        <authorList>
            <person name="Lee J."/>
            <person name="Yang E.C."/>
            <person name="Graf L."/>
            <person name="Yang J.H."/>
            <person name="Qiu H."/>
            <person name="Zel Zion U."/>
            <person name="Chan C.X."/>
            <person name="Stephens T.G."/>
            <person name="Weber A.P.M."/>
            <person name="Boo G.H."/>
            <person name="Boo S.M."/>
            <person name="Kim K.M."/>
            <person name="Shin Y."/>
            <person name="Jung M."/>
            <person name="Lee S.J."/>
            <person name="Yim H.S."/>
            <person name="Lee J.H."/>
            <person name="Bhattacharya D."/>
            <person name="Yoon H.S."/>
        </authorList>
    </citation>
    <scope>NUCLEOTIDE SEQUENCE [LARGE SCALE GENOMIC DNA]</scope>
    <source>
        <strain evidence="2 3">SKKU-2015</strain>
        <tissue evidence="2">Whole body</tissue>
    </source>
</reference>
<dbReference type="AlphaFoldDB" id="A0A2V3IW99"/>
<feature type="compositionally biased region" description="Acidic residues" evidence="1">
    <location>
        <begin position="12"/>
        <end position="21"/>
    </location>
</feature>
<evidence type="ECO:0000313" key="2">
    <source>
        <dbReference type="EMBL" id="PXF46381.1"/>
    </source>
</evidence>
<accession>A0A2V3IW99</accession>
<feature type="compositionally biased region" description="Polar residues" evidence="1">
    <location>
        <begin position="268"/>
        <end position="277"/>
    </location>
</feature>
<keyword evidence="3" id="KW-1185">Reference proteome</keyword>
<feature type="compositionally biased region" description="Basic residues" evidence="1">
    <location>
        <begin position="28"/>
        <end position="46"/>
    </location>
</feature>
<protein>
    <recommendedName>
        <fullName evidence="4">RAD51 interacting motif domain-containing protein</fullName>
    </recommendedName>
</protein>
<dbReference type="EMBL" id="NBIV01000040">
    <property type="protein sequence ID" value="PXF46381.1"/>
    <property type="molecule type" value="Genomic_DNA"/>
</dbReference>
<feature type="region of interest" description="Disordered" evidence="1">
    <location>
        <begin position="264"/>
        <end position="289"/>
    </location>
</feature>
<proteinExistence type="predicted"/>
<gene>
    <name evidence="2" type="ORF">BWQ96_03880</name>
</gene>
<feature type="compositionally biased region" description="Acidic residues" evidence="1">
    <location>
        <begin position="170"/>
        <end position="180"/>
    </location>
</feature>